<dbReference type="Gene3D" id="1.25.40.10">
    <property type="entry name" value="Tetratricopeptide repeat domain"/>
    <property type="match status" value="1"/>
</dbReference>
<dbReference type="InterPro" id="IPR057495">
    <property type="entry name" value="AAA_lid_BCS1"/>
</dbReference>
<evidence type="ECO:0000256" key="4">
    <source>
        <dbReference type="ARBA" id="ARBA00022741"/>
    </source>
</evidence>
<protein>
    <recommendedName>
        <fullName evidence="17">AAA+ ATPase domain-containing protein</fullName>
    </recommendedName>
</protein>
<evidence type="ECO:0000313" key="15">
    <source>
        <dbReference type="EMBL" id="KKA16329.1"/>
    </source>
</evidence>
<feature type="compositionally biased region" description="Polar residues" evidence="12">
    <location>
        <begin position="1033"/>
        <end position="1050"/>
    </location>
</feature>
<keyword evidence="9" id="KW-0496">Mitochondrion</keyword>
<gene>
    <name evidence="15" type="ORF">T310_10082</name>
</gene>
<sequence length="1050" mass="119422">HRDRSPAVESKEELTNAQWQALIALHRTLLHEHHDFFLASNHPAASTVLRKLAEKYAMPARMWRYGIHSFLELLRNQLPGWLDHMLNFIHIAYPMITLLLESVPSHEAMWMECLGDLARYRMAIEGNNMRHREVWSGVARYWYNKVADKNPGIGRIQHHLAILARPYFLQELFYYSKSLISIQPFLSTRESILLLFNPLLDPARPVSGRYPPLLTAFVCAHGFLFTRGKINSFLLSADQFLSSLDKYMGRIGAVFREQGVYIASSNYAAIFDFGQSDAIIPRMLDPEVLQETPSQARFESSRRFWESHLSLEQDVLSQRDGPRSEDDQFSSSIQVLSFASHLASSTLRIILGRIGDKNVLPSVHLSLAFLWSMALVPTSMTYIEADVPWVQIASFLDTLVQPDMDMSKVEDEQFPSDETGSSRQLPEDFLIRGQAWSQLYYPEHFFDVMADKEERSIELPSVVVSRTRRCLWLGVRIASFKRWIRYDSEQKVFSPTLFAYELDNAAREHNPLEGLSRPEALSSNDTPMAESQLKESYYLQFLRVIQQTANSLPLMTLACSPAGELAGVNSTPVGAVQLEPVSGHDGSSSFSTKIMKVGRYTVAGLHRHIASLDLKTLLWALGILGAFSGKISWILSLRRYLMTSVEIDGTDDSYKHLSKWMEKNVDSLHDGRLQGSSSATWDFDYGRPDKNTKFKFQPHTKSRLFWHRGHVFYLYRKDMDGETSQESSSLTVVVLWPSRQPIINLLEEAEREYASSIKSFVPIYSPRPKEERKWSHLPPWVEVNLVPARRLNTVVMKIDDREKFLKSLEEFFAPDSLKWYTERCIPYRMGFLFSGPPGTGKTSLVAATATHFNLCIYRVSLKDESLSENDFMRLSAKTRPGSILLLEDIDAAGISREESGQREGDNPREGSRISLSCLLNVIDGIGAPEARIVIMTTNHPERLDPALTRKGRVDVKIEMGLASSSQIQDMFLMNFAPSSEKDSDQQLAELAEKFSRIIPPESYPPADIQGYLMQYKTCPENAVRDAEEWVKQNKPQGTSNSQTLGNGEHQ</sequence>
<evidence type="ECO:0000313" key="16">
    <source>
        <dbReference type="Proteomes" id="UP000053958"/>
    </source>
</evidence>
<dbReference type="GO" id="GO:0005743">
    <property type="term" value="C:mitochondrial inner membrane"/>
    <property type="evidence" value="ECO:0007669"/>
    <property type="project" value="UniProtKB-SubCell"/>
</dbReference>
<dbReference type="GO" id="GO:0005524">
    <property type="term" value="F:ATP binding"/>
    <property type="evidence" value="ECO:0007669"/>
    <property type="project" value="UniProtKB-KW"/>
</dbReference>
<dbReference type="STRING" id="1408163.A0A0F4YDT3"/>
<dbReference type="SMART" id="SM00382">
    <property type="entry name" value="AAA"/>
    <property type="match status" value="1"/>
</dbReference>
<dbReference type="Pfam" id="PF00004">
    <property type="entry name" value="AAA"/>
    <property type="match status" value="1"/>
</dbReference>
<dbReference type="InterPro" id="IPR011990">
    <property type="entry name" value="TPR-like_helical_dom_sf"/>
</dbReference>
<dbReference type="Pfam" id="PF08740">
    <property type="entry name" value="BCS1_N"/>
    <property type="match status" value="1"/>
</dbReference>
<dbReference type="OrthoDB" id="2017974at2759"/>
<keyword evidence="16" id="KW-1185">Reference proteome</keyword>
<dbReference type="InterPro" id="IPR003593">
    <property type="entry name" value="AAA+_ATPase"/>
</dbReference>
<feature type="domain" description="BCS1 N-terminal" evidence="14">
    <location>
        <begin position="619"/>
        <end position="794"/>
    </location>
</feature>
<comment type="caution">
    <text evidence="15">The sequence shown here is derived from an EMBL/GenBank/DDBJ whole genome shotgun (WGS) entry which is preliminary data.</text>
</comment>
<comment type="similarity">
    <text evidence="2">Belongs to the AAA ATPase family. BCS1 subfamily.</text>
</comment>
<comment type="catalytic activity">
    <reaction evidence="11">
        <text>ATP + H2O = ADP + phosphate + H(+)</text>
        <dbReference type="Rhea" id="RHEA:13065"/>
        <dbReference type="ChEBI" id="CHEBI:15377"/>
        <dbReference type="ChEBI" id="CHEBI:15378"/>
        <dbReference type="ChEBI" id="CHEBI:30616"/>
        <dbReference type="ChEBI" id="CHEBI:43474"/>
        <dbReference type="ChEBI" id="CHEBI:456216"/>
    </reaction>
    <physiologicalReaction direction="left-to-right" evidence="11">
        <dbReference type="Rhea" id="RHEA:13066"/>
    </physiologicalReaction>
</comment>
<evidence type="ECO:0000256" key="3">
    <source>
        <dbReference type="ARBA" id="ARBA00022692"/>
    </source>
</evidence>
<evidence type="ECO:0000256" key="8">
    <source>
        <dbReference type="ARBA" id="ARBA00022989"/>
    </source>
</evidence>
<dbReference type="InterPro" id="IPR003959">
    <property type="entry name" value="ATPase_AAA_core"/>
</dbReference>
<feature type="region of interest" description="Disordered" evidence="12">
    <location>
        <begin position="1027"/>
        <end position="1050"/>
    </location>
</feature>
<evidence type="ECO:0000259" key="14">
    <source>
        <dbReference type="SMART" id="SM01024"/>
    </source>
</evidence>
<keyword evidence="10" id="KW-0472">Membrane</keyword>
<dbReference type="RefSeq" id="XP_013322941.1">
    <property type="nucleotide sequence ID" value="XM_013467487.1"/>
</dbReference>
<evidence type="ECO:0000256" key="1">
    <source>
        <dbReference type="ARBA" id="ARBA00004434"/>
    </source>
</evidence>
<accession>A0A0F4YDT3</accession>
<dbReference type="InterPro" id="IPR027417">
    <property type="entry name" value="P-loop_NTPase"/>
</dbReference>
<evidence type="ECO:0000256" key="5">
    <source>
        <dbReference type="ARBA" id="ARBA00022792"/>
    </source>
</evidence>
<proteinExistence type="inferred from homology"/>
<dbReference type="GO" id="GO:0016887">
    <property type="term" value="F:ATP hydrolysis activity"/>
    <property type="evidence" value="ECO:0007669"/>
    <property type="project" value="InterPro"/>
</dbReference>
<dbReference type="Gene3D" id="3.40.50.300">
    <property type="entry name" value="P-loop containing nucleotide triphosphate hydrolases"/>
    <property type="match status" value="1"/>
</dbReference>
<dbReference type="InterPro" id="IPR050747">
    <property type="entry name" value="Mitochondrial_chaperone_BCS1"/>
</dbReference>
<evidence type="ECO:0000256" key="10">
    <source>
        <dbReference type="ARBA" id="ARBA00023136"/>
    </source>
</evidence>
<keyword evidence="4" id="KW-0547">Nucleotide-binding</keyword>
<dbReference type="FunFam" id="1.25.40.10:FF:000202">
    <property type="entry name" value="Unplaced genomic scaffold supercont1.7, whole genome shotgun sequence"/>
    <property type="match status" value="1"/>
</dbReference>
<comment type="subcellular location">
    <subcellularLocation>
        <location evidence="1">Mitochondrion inner membrane</location>
        <topology evidence="1">Single-pass membrane protein</topology>
    </subcellularLocation>
</comment>
<dbReference type="SUPFAM" id="SSF48452">
    <property type="entry name" value="TPR-like"/>
    <property type="match status" value="1"/>
</dbReference>
<dbReference type="InterPro" id="IPR014851">
    <property type="entry name" value="BCS1_N"/>
</dbReference>
<dbReference type="Pfam" id="PF25426">
    <property type="entry name" value="AAA_lid_BCS1"/>
    <property type="match status" value="1"/>
</dbReference>
<name>A0A0F4YDT3_RASE3</name>
<keyword evidence="3" id="KW-0812">Transmembrane</keyword>
<dbReference type="AlphaFoldDB" id="A0A0F4YDT3"/>
<keyword evidence="5" id="KW-0999">Mitochondrion inner membrane</keyword>
<evidence type="ECO:0000256" key="9">
    <source>
        <dbReference type="ARBA" id="ARBA00023128"/>
    </source>
</evidence>
<dbReference type="InterPro" id="IPR003960">
    <property type="entry name" value="ATPase_AAA_CS"/>
</dbReference>
<evidence type="ECO:0000256" key="7">
    <source>
        <dbReference type="ARBA" id="ARBA00022840"/>
    </source>
</evidence>
<keyword evidence="6" id="KW-0378">Hydrolase</keyword>
<feature type="non-terminal residue" evidence="15">
    <location>
        <position position="1"/>
    </location>
</feature>
<organism evidence="15 16">
    <name type="scientific">Rasamsonia emersonii (strain ATCC 16479 / CBS 393.64 / IMI 116815)</name>
    <dbReference type="NCBI Taxonomy" id="1408163"/>
    <lineage>
        <taxon>Eukaryota</taxon>
        <taxon>Fungi</taxon>
        <taxon>Dikarya</taxon>
        <taxon>Ascomycota</taxon>
        <taxon>Pezizomycotina</taxon>
        <taxon>Eurotiomycetes</taxon>
        <taxon>Eurotiomycetidae</taxon>
        <taxon>Eurotiales</taxon>
        <taxon>Trichocomaceae</taxon>
        <taxon>Rasamsonia</taxon>
    </lineage>
</organism>
<dbReference type="SMART" id="SM01024">
    <property type="entry name" value="BCS1_N"/>
    <property type="match status" value="1"/>
</dbReference>
<dbReference type="PANTHER" id="PTHR23070">
    <property type="entry name" value="BCS1 AAA-TYPE ATPASE"/>
    <property type="match status" value="1"/>
</dbReference>
<evidence type="ECO:0000256" key="11">
    <source>
        <dbReference type="ARBA" id="ARBA00048778"/>
    </source>
</evidence>
<evidence type="ECO:0008006" key="17">
    <source>
        <dbReference type="Google" id="ProtNLM"/>
    </source>
</evidence>
<keyword evidence="7" id="KW-0067">ATP-binding</keyword>
<evidence type="ECO:0000256" key="12">
    <source>
        <dbReference type="SAM" id="MobiDB-lite"/>
    </source>
</evidence>
<dbReference type="GeneID" id="25313145"/>
<dbReference type="PROSITE" id="PS00674">
    <property type="entry name" value="AAA"/>
    <property type="match status" value="1"/>
</dbReference>
<evidence type="ECO:0000259" key="13">
    <source>
        <dbReference type="SMART" id="SM00382"/>
    </source>
</evidence>
<evidence type="ECO:0000256" key="6">
    <source>
        <dbReference type="ARBA" id="ARBA00022801"/>
    </source>
</evidence>
<dbReference type="EMBL" id="LASV01000788">
    <property type="protein sequence ID" value="KKA16329.1"/>
    <property type="molecule type" value="Genomic_DNA"/>
</dbReference>
<reference evidence="15 16" key="1">
    <citation type="submission" date="2015-04" db="EMBL/GenBank/DDBJ databases">
        <authorList>
            <person name="Heijne W.H."/>
            <person name="Fedorova N.D."/>
            <person name="Nierman W.C."/>
            <person name="Vollebregt A.W."/>
            <person name="Zhao Z."/>
            <person name="Wu L."/>
            <person name="Kumar M."/>
            <person name="Stam H."/>
            <person name="van den Berg M.A."/>
            <person name="Pel H.J."/>
        </authorList>
    </citation>
    <scope>NUCLEOTIDE SEQUENCE [LARGE SCALE GENOMIC DNA]</scope>
    <source>
        <strain evidence="15 16">CBS 393.64</strain>
    </source>
</reference>
<feature type="domain" description="AAA+ ATPase" evidence="13">
    <location>
        <begin position="827"/>
        <end position="963"/>
    </location>
</feature>
<keyword evidence="8" id="KW-1133">Transmembrane helix</keyword>
<dbReference type="SUPFAM" id="SSF52540">
    <property type="entry name" value="P-loop containing nucleoside triphosphate hydrolases"/>
    <property type="match status" value="1"/>
</dbReference>
<dbReference type="Proteomes" id="UP000053958">
    <property type="component" value="Unassembled WGS sequence"/>
</dbReference>
<evidence type="ECO:0000256" key="2">
    <source>
        <dbReference type="ARBA" id="ARBA00007448"/>
    </source>
</evidence>